<dbReference type="Gene3D" id="1.20.120.520">
    <property type="entry name" value="nmb1532 protein domain like"/>
    <property type="match status" value="1"/>
</dbReference>
<organism evidence="2 3">
    <name type="scientific">Rhodoferax aquaticus</name>
    <dbReference type="NCBI Taxonomy" id="2527691"/>
    <lineage>
        <taxon>Bacteria</taxon>
        <taxon>Pseudomonadati</taxon>
        <taxon>Pseudomonadota</taxon>
        <taxon>Betaproteobacteria</taxon>
        <taxon>Burkholderiales</taxon>
        <taxon>Comamonadaceae</taxon>
        <taxon>Rhodoferax</taxon>
    </lineage>
</organism>
<gene>
    <name evidence="2" type="ORF">EXZ61_17710</name>
</gene>
<reference evidence="3" key="2">
    <citation type="journal article" date="2020" name="Int. J. Syst. Evol. Microbiol.">
        <title>Genomic insights into a novel species Rhodoferax aquaticus sp. nov., isolated from freshwater.</title>
        <authorList>
            <person name="Li T."/>
            <person name="Zhuo Y."/>
            <person name="Jin C.Z."/>
            <person name="Wu X."/>
            <person name="Ko S.R."/>
            <person name="Jin F.J."/>
            <person name="Ahn C.Y."/>
            <person name="Oh H.M."/>
            <person name="Lee H.G."/>
            <person name="Jin L."/>
        </authorList>
    </citation>
    <scope>NUCLEOTIDE SEQUENCE [LARGE SCALE GENOMIC DNA]</scope>
    <source>
        <strain evidence="3">Gr-4</strain>
    </source>
</reference>
<evidence type="ECO:0000313" key="2">
    <source>
        <dbReference type="EMBL" id="QDL55861.1"/>
    </source>
</evidence>
<dbReference type="Proteomes" id="UP000317365">
    <property type="component" value="Chromosome"/>
</dbReference>
<keyword evidence="3" id="KW-1185">Reference proteome</keyword>
<dbReference type="KEGG" id="rhg:EXZ61_17710"/>
<proteinExistence type="predicted"/>
<feature type="domain" description="Hemerythrin-like" evidence="1">
    <location>
        <begin position="22"/>
        <end position="171"/>
    </location>
</feature>
<dbReference type="InterPro" id="IPR012312">
    <property type="entry name" value="Hemerythrin-like"/>
</dbReference>
<dbReference type="CDD" id="cd12108">
    <property type="entry name" value="Hr-like"/>
    <property type="match status" value="1"/>
</dbReference>
<dbReference type="EMBL" id="CP036282">
    <property type="protein sequence ID" value="QDL55861.1"/>
    <property type="molecule type" value="Genomic_DNA"/>
</dbReference>
<evidence type="ECO:0000259" key="1">
    <source>
        <dbReference type="Pfam" id="PF01814"/>
    </source>
</evidence>
<dbReference type="RefSeq" id="WP_142813013.1">
    <property type="nucleotide sequence ID" value="NZ_CP036282.1"/>
</dbReference>
<evidence type="ECO:0000313" key="3">
    <source>
        <dbReference type="Proteomes" id="UP000317365"/>
    </source>
</evidence>
<sequence length="195" mass="21823">MTSRSPIPFPGQPTPSVGFEAPFDMLSACHERVERSLALLERLMVHVARMGADASARQAALDVMRYFDLAAPLHHQDEELHVFPRLLAGPDVALQQLAHRLIAEHRSMELAWQEARASLVALVEETSGGEQAIGPPQRPVWPTDAQLAQLRAFAQLYRRHLSDEDRLVYPVALSHLDPSSLQHMGEEMEARRRAS</sequence>
<name>A0A515ET84_9BURK</name>
<protein>
    <submittedName>
        <fullName evidence="2">Hemerythrin domain-containing protein</fullName>
    </submittedName>
</protein>
<reference evidence="3" key="1">
    <citation type="submission" date="2019-02" db="EMBL/GenBank/DDBJ databases">
        <title>Complete genome sequence of Rhodoferax sp. Gr-4.</title>
        <authorList>
            <person name="Jin L."/>
        </authorList>
    </citation>
    <scope>NUCLEOTIDE SEQUENCE [LARGE SCALE GENOMIC DNA]</scope>
    <source>
        <strain evidence="3">Gr-4</strain>
    </source>
</reference>
<dbReference type="AlphaFoldDB" id="A0A515ET84"/>
<accession>A0A515ET84</accession>
<dbReference type="Pfam" id="PF01814">
    <property type="entry name" value="Hemerythrin"/>
    <property type="match status" value="1"/>
</dbReference>